<name>A0ACC6PE12_9BACL</name>
<accession>A0ACC6PE12</accession>
<evidence type="ECO:0000313" key="2">
    <source>
        <dbReference type="Proteomes" id="UP001380953"/>
    </source>
</evidence>
<reference evidence="1" key="1">
    <citation type="submission" date="2024-03" db="EMBL/GenBank/DDBJ databases">
        <title>Whole genome sequecning of epiphytes from Marcgravia umbellata leaves.</title>
        <authorList>
            <person name="Kumar G."/>
            <person name="Savka M.A."/>
        </authorList>
    </citation>
    <scope>NUCLEOTIDE SEQUENCE</scope>
    <source>
        <strain evidence="1">RIT_BL5</strain>
    </source>
</reference>
<protein>
    <submittedName>
        <fullName evidence="1">4-oxalocrotonate tautomerase DmpI</fullName>
    </submittedName>
</protein>
<sequence>MPVITVEAGRLSKEQKQALATELTTSASAIMNVPESAFIVLIKESDRENIGVGGTLLADR</sequence>
<proteinExistence type="predicted"/>
<comment type="caution">
    <text evidence="1">The sequence shown here is derived from an EMBL/GenBank/DDBJ whole genome shotgun (WGS) entry which is preliminary data.</text>
</comment>
<organism evidence="1 2">
    <name type="scientific">Saccharibacillus sacchari</name>
    <dbReference type="NCBI Taxonomy" id="456493"/>
    <lineage>
        <taxon>Bacteria</taxon>
        <taxon>Bacillati</taxon>
        <taxon>Bacillota</taxon>
        <taxon>Bacilli</taxon>
        <taxon>Bacillales</taxon>
        <taxon>Paenibacillaceae</taxon>
        <taxon>Saccharibacillus</taxon>
    </lineage>
</organism>
<dbReference type="EMBL" id="JBBKAR010000039">
    <property type="protein sequence ID" value="MEJ8305153.1"/>
    <property type="molecule type" value="Genomic_DNA"/>
</dbReference>
<keyword evidence="2" id="KW-1185">Reference proteome</keyword>
<gene>
    <name evidence="1" type="primary">dmpI</name>
    <name evidence="1" type="ORF">WKI47_14705</name>
</gene>
<evidence type="ECO:0000313" key="1">
    <source>
        <dbReference type="EMBL" id="MEJ8305153.1"/>
    </source>
</evidence>
<dbReference type="Proteomes" id="UP001380953">
    <property type="component" value="Unassembled WGS sequence"/>
</dbReference>